<dbReference type="Proteomes" id="UP000322631">
    <property type="component" value="Chromosome"/>
</dbReference>
<dbReference type="PANTHER" id="PTHR43278">
    <property type="entry name" value="NAD(P)H-DEPENDENT FMN-CONTAINING OXIDOREDUCTASE YWQN-RELATED"/>
    <property type="match status" value="1"/>
</dbReference>
<dbReference type="InterPro" id="IPR005025">
    <property type="entry name" value="FMN_Rdtase-like_dom"/>
</dbReference>
<dbReference type="KEGG" id="them:FPV09_00100"/>
<dbReference type="GO" id="GO:0016491">
    <property type="term" value="F:oxidoreductase activity"/>
    <property type="evidence" value="ECO:0007669"/>
    <property type="project" value="InterPro"/>
</dbReference>
<keyword evidence="3" id="KW-0285">Flavoprotein</keyword>
<gene>
    <name evidence="7" type="ORF">FPV09_00100</name>
</gene>
<dbReference type="RefSeq" id="WP_148881912.1">
    <property type="nucleotide sequence ID" value="NZ_CP041932.1"/>
</dbReference>
<feature type="domain" description="NADPH-dependent FMN reductase-like" evidence="6">
    <location>
        <begin position="1"/>
        <end position="134"/>
    </location>
</feature>
<evidence type="ECO:0000256" key="1">
    <source>
        <dbReference type="ARBA" id="ARBA00001917"/>
    </source>
</evidence>
<keyword evidence="4" id="KW-0288">FMN</keyword>
<dbReference type="Pfam" id="PF03358">
    <property type="entry name" value="FMN_red"/>
    <property type="match status" value="1"/>
</dbReference>
<dbReference type="InterPro" id="IPR051796">
    <property type="entry name" value="ISF_SsuE-like"/>
</dbReference>
<evidence type="ECO:0000313" key="8">
    <source>
        <dbReference type="Proteomes" id="UP000322631"/>
    </source>
</evidence>
<evidence type="ECO:0000256" key="2">
    <source>
        <dbReference type="ARBA" id="ARBA00001966"/>
    </source>
</evidence>
<sequence length="187" mass="20691">MKVIGVAFSARKGGNCARILRFCLQKFEEKGHEGELVEAYDLEIRPCSHCEYECFTGNCPINDDVPALYGKAMKADVLIFAVPTYGGHASGLYRAFSERGQAVFKSYEEWKAFEEKLNFILIGNTSSGGDMALHEVLYGLTGGESWPEAVLLSSNEYGGGSLRGNLTEHPEVRARLERFVGRILQRG</sequence>
<comment type="similarity">
    <text evidence="5">Belongs to the SsuE family. Isf subfamily.</text>
</comment>
<dbReference type="AlphaFoldDB" id="A0A5C0SKX2"/>
<dbReference type="InterPro" id="IPR029039">
    <property type="entry name" value="Flavoprotein-like_sf"/>
</dbReference>
<accession>A0A5C0SKX2</accession>
<dbReference type="PANTHER" id="PTHR43278:SF4">
    <property type="entry name" value="NAD(P)H-DEPENDENT FMN-CONTAINING OXIDOREDUCTASE YWQN-RELATED"/>
    <property type="match status" value="1"/>
</dbReference>
<protein>
    <recommendedName>
        <fullName evidence="6">NADPH-dependent FMN reductase-like domain-containing protein</fullName>
    </recommendedName>
</protein>
<evidence type="ECO:0000259" key="6">
    <source>
        <dbReference type="Pfam" id="PF03358"/>
    </source>
</evidence>
<keyword evidence="8" id="KW-1185">Reference proteome</keyword>
<dbReference type="Gene3D" id="3.40.50.360">
    <property type="match status" value="1"/>
</dbReference>
<comment type="cofactor">
    <cofactor evidence="2">
        <name>[4Fe-4S] cluster</name>
        <dbReference type="ChEBI" id="CHEBI:49883"/>
    </cofactor>
</comment>
<comment type="cofactor">
    <cofactor evidence="1">
        <name>FMN</name>
        <dbReference type="ChEBI" id="CHEBI:58210"/>
    </cofactor>
</comment>
<proteinExistence type="inferred from homology"/>
<dbReference type="SUPFAM" id="SSF52218">
    <property type="entry name" value="Flavoproteins"/>
    <property type="match status" value="1"/>
</dbReference>
<organism evidence="7 8">
    <name type="scientific">Thermococcus aciditolerans</name>
    <dbReference type="NCBI Taxonomy" id="2598455"/>
    <lineage>
        <taxon>Archaea</taxon>
        <taxon>Methanobacteriati</taxon>
        <taxon>Methanobacteriota</taxon>
        <taxon>Thermococci</taxon>
        <taxon>Thermococcales</taxon>
        <taxon>Thermococcaceae</taxon>
        <taxon>Thermococcus</taxon>
    </lineage>
</organism>
<evidence type="ECO:0000256" key="5">
    <source>
        <dbReference type="ARBA" id="ARBA00038292"/>
    </source>
</evidence>
<evidence type="ECO:0000256" key="4">
    <source>
        <dbReference type="ARBA" id="ARBA00022643"/>
    </source>
</evidence>
<dbReference type="EMBL" id="CP041932">
    <property type="protein sequence ID" value="QEK13788.1"/>
    <property type="molecule type" value="Genomic_DNA"/>
</dbReference>
<evidence type="ECO:0000313" key="7">
    <source>
        <dbReference type="EMBL" id="QEK13788.1"/>
    </source>
</evidence>
<name>A0A5C0SKX2_9EURY</name>
<dbReference type="GeneID" id="41608209"/>
<reference evidence="7 8" key="1">
    <citation type="submission" date="2019-07" db="EMBL/GenBank/DDBJ databases">
        <title>Complete genome of Thermococcus acidophilus.</title>
        <authorList>
            <person name="Li X."/>
        </authorList>
    </citation>
    <scope>NUCLEOTIDE SEQUENCE [LARGE SCALE GENOMIC DNA]</scope>
    <source>
        <strain evidence="7 8">SY113</strain>
    </source>
</reference>
<evidence type="ECO:0000256" key="3">
    <source>
        <dbReference type="ARBA" id="ARBA00022630"/>
    </source>
</evidence>